<dbReference type="Proteomes" id="UP000036403">
    <property type="component" value="Unassembled WGS sequence"/>
</dbReference>
<comment type="caution">
    <text evidence="1">The sequence shown here is derived from an EMBL/GenBank/DDBJ whole genome shotgun (WGS) entry which is preliminary data.</text>
</comment>
<dbReference type="Pfam" id="PF12974">
    <property type="entry name" value="Phosphonate-bd"/>
    <property type="match status" value="1"/>
</dbReference>
<dbReference type="STRING" id="67767.A0A0J7KVV7"/>
<dbReference type="PaxDb" id="67767-A0A0J7KVV7"/>
<sequence>MSAPNLNERPLVLAIHLAPSMPIELFEVFAEIIEVITKKPVVLLYESRFGRPVAKDITDIAILPAADDWNDGVLLPVSFVFEHHLNKNNSPHVFVDILVANDRAPHVEVNGNSQLDVLQMVANKQAEVGVLEAPVIRCQKLAVIGAEFLHILASLGPLPPYRIMINKAQVNTLAKELATYLLNINQNKEWMDRLSTFGIVGFAENSTDFYNQDEKSIPTSVPYY</sequence>
<accession>A0A0J7KVV7</accession>
<organism evidence="1 2">
    <name type="scientific">Lasius niger</name>
    <name type="common">Black garden ant</name>
    <dbReference type="NCBI Taxonomy" id="67767"/>
    <lineage>
        <taxon>Eukaryota</taxon>
        <taxon>Metazoa</taxon>
        <taxon>Ecdysozoa</taxon>
        <taxon>Arthropoda</taxon>
        <taxon>Hexapoda</taxon>
        <taxon>Insecta</taxon>
        <taxon>Pterygota</taxon>
        <taxon>Neoptera</taxon>
        <taxon>Endopterygota</taxon>
        <taxon>Hymenoptera</taxon>
        <taxon>Apocrita</taxon>
        <taxon>Aculeata</taxon>
        <taxon>Formicoidea</taxon>
        <taxon>Formicidae</taxon>
        <taxon>Formicinae</taxon>
        <taxon>Lasius</taxon>
        <taxon>Lasius</taxon>
    </lineage>
</organism>
<name>A0A0J7KVV7_LASNI</name>
<protein>
    <submittedName>
        <fullName evidence="1">Uncharacterized protein</fullName>
    </submittedName>
</protein>
<gene>
    <name evidence="1" type="ORF">RF55_5219</name>
</gene>
<dbReference type="EMBL" id="LBMM01002586">
    <property type="protein sequence ID" value="KMQ94612.1"/>
    <property type="molecule type" value="Genomic_DNA"/>
</dbReference>
<dbReference type="OrthoDB" id="5310573at2759"/>
<proteinExistence type="predicted"/>
<evidence type="ECO:0000313" key="1">
    <source>
        <dbReference type="EMBL" id="KMQ94612.1"/>
    </source>
</evidence>
<reference evidence="1 2" key="1">
    <citation type="submission" date="2015-04" db="EMBL/GenBank/DDBJ databases">
        <title>Lasius niger genome sequencing.</title>
        <authorList>
            <person name="Konorov E.A."/>
            <person name="Nikitin M.A."/>
            <person name="Kirill M.V."/>
            <person name="Chang P."/>
        </authorList>
    </citation>
    <scope>NUCLEOTIDE SEQUENCE [LARGE SCALE GENOMIC DNA]</scope>
    <source>
        <tissue evidence="1">Whole</tissue>
    </source>
</reference>
<evidence type="ECO:0000313" key="2">
    <source>
        <dbReference type="Proteomes" id="UP000036403"/>
    </source>
</evidence>
<dbReference type="AlphaFoldDB" id="A0A0J7KVV7"/>
<keyword evidence="2" id="KW-1185">Reference proteome</keyword>